<dbReference type="Gene3D" id="3.60.21.10">
    <property type="match status" value="1"/>
</dbReference>
<dbReference type="Pfam" id="PF00149">
    <property type="entry name" value="Metallophos"/>
    <property type="match status" value="1"/>
</dbReference>
<evidence type="ECO:0000313" key="5">
    <source>
        <dbReference type="EMBL" id="OEH92967.1"/>
    </source>
</evidence>
<dbReference type="CDD" id="cd00845">
    <property type="entry name" value="MPP_UshA_N_like"/>
    <property type="match status" value="1"/>
</dbReference>
<dbReference type="Pfam" id="PF01476">
    <property type="entry name" value="LysM"/>
    <property type="match status" value="1"/>
</dbReference>
<dbReference type="InterPro" id="IPR008334">
    <property type="entry name" value="5'-Nucleotdase_C"/>
</dbReference>
<comment type="similarity">
    <text evidence="2">Belongs to the 5'-nucleotidase family.</text>
</comment>
<dbReference type="Gene3D" id="3.10.350.10">
    <property type="entry name" value="LysM domain"/>
    <property type="match status" value="1"/>
</dbReference>
<organism evidence="5 6">
    <name type="scientific">Bacillus solimangrovi</name>
    <dbReference type="NCBI Taxonomy" id="1305675"/>
    <lineage>
        <taxon>Bacteria</taxon>
        <taxon>Bacillati</taxon>
        <taxon>Bacillota</taxon>
        <taxon>Bacilli</taxon>
        <taxon>Bacillales</taxon>
        <taxon>Bacillaceae</taxon>
        <taxon>Bacillus</taxon>
    </lineage>
</organism>
<sequence>MAMSIGLPLDVNAEEVDKDVKKLTILHTNDVHGRADEGKYDGMGFAKLSTLVEQERSENENVLLLDAGDTVHGTTFATLVKGESIVDVMNVVGYDAMTAGNHDFNYGYERLLELEKMMEFPLLSANVVKEDDSLLLDPYIIEDVDGLKVGIFGLATPETSYKTHPKNVEGLTFTDPVEAAKDMVTELETQGADIIIALTHLGIDESSTETSIKVAEGAPGIDLIVDGHSHTTLVEGMQGENDTLIVSAGEYTKNLGVVDLTFEDGELVTKEASLISKEEASDVQPNAEVEAAINEVKTEQQEVLAEVVGSSEVVLDGEREQVRAGETNLGNLLTDAMLDLTGADVALSNGGGIRASIDAGEVTKGDIITAFPFGNYIITKEMTGSVIKEALEHGVSAYPEPNGGFPHVGGISFAIDTAQPAGDRVHSIKVAGQPIEMDKTYVVATNDFTGAGGDDYTMFADLPIKNEFAALDEALIGYMNKLGNVNPTVEDRIVEAAIKVEDTKENNGKKPEKDKDKDKGKDKEKPAKPEKQKLYVVKKGDTLSHIAIKHGTTWQQLQQLNEMSNPHLIFPGQKIEVPAK</sequence>
<feature type="region of interest" description="Disordered" evidence="3">
    <location>
        <begin position="504"/>
        <end position="534"/>
    </location>
</feature>
<dbReference type="Pfam" id="PF02872">
    <property type="entry name" value="5_nucleotid_C"/>
    <property type="match status" value="1"/>
</dbReference>
<dbReference type="InterPro" id="IPR018392">
    <property type="entry name" value="LysM"/>
</dbReference>
<dbReference type="PROSITE" id="PS51782">
    <property type="entry name" value="LYSM"/>
    <property type="match status" value="1"/>
</dbReference>
<dbReference type="EMBL" id="MJEH01000020">
    <property type="protein sequence ID" value="OEH92967.1"/>
    <property type="molecule type" value="Genomic_DNA"/>
</dbReference>
<evidence type="ECO:0000259" key="4">
    <source>
        <dbReference type="PROSITE" id="PS51782"/>
    </source>
</evidence>
<evidence type="ECO:0000256" key="2">
    <source>
        <dbReference type="RuleBase" id="RU362119"/>
    </source>
</evidence>
<evidence type="ECO:0000256" key="1">
    <source>
        <dbReference type="ARBA" id="ARBA00022729"/>
    </source>
</evidence>
<gene>
    <name evidence="5" type="ORF">BFG57_14350</name>
</gene>
<dbReference type="PANTHER" id="PTHR11575">
    <property type="entry name" value="5'-NUCLEOTIDASE-RELATED"/>
    <property type="match status" value="1"/>
</dbReference>
<dbReference type="InterPro" id="IPR006179">
    <property type="entry name" value="5_nucleotidase/apyrase"/>
</dbReference>
<comment type="caution">
    <text evidence="5">The sequence shown here is derived from an EMBL/GenBank/DDBJ whole genome shotgun (WGS) entry which is preliminary data.</text>
</comment>
<evidence type="ECO:0000313" key="6">
    <source>
        <dbReference type="Proteomes" id="UP000095209"/>
    </source>
</evidence>
<dbReference type="AlphaFoldDB" id="A0A1E5LFV4"/>
<dbReference type="STRING" id="1305675.BFG57_14350"/>
<dbReference type="Proteomes" id="UP000095209">
    <property type="component" value="Unassembled WGS sequence"/>
</dbReference>
<dbReference type="PRINTS" id="PR01607">
    <property type="entry name" value="APYRASEFAMLY"/>
</dbReference>
<dbReference type="GO" id="GO:0016787">
    <property type="term" value="F:hydrolase activity"/>
    <property type="evidence" value="ECO:0007669"/>
    <property type="project" value="UniProtKB-KW"/>
</dbReference>
<dbReference type="SMART" id="SM00257">
    <property type="entry name" value="LysM"/>
    <property type="match status" value="1"/>
</dbReference>
<dbReference type="SUPFAM" id="SSF54106">
    <property type="entry name" value="LysM domain"/>
    <property type="match status" value="1"/>
</dbReference>
<dbReference type="CDD" id="cd00118">
    <property type="entry name" value="LysM"/>
    <property type="match status" value="1"/>
</dbReference>
<keyword evidence="6" id="KW-1185">Reference proteome</keyword>
<keyword evidence="1" id="KW-0732">Signal</keyword>
<dbReference type="InterPro" id="IPR036779">
    <property type="entry name" value="LysM_dom_sf"/>
</dbReference>
<evidence type="ECO:0000256" key="3">
    <source>
        <dbReference type="SAM" id="MobiDB-lite"/>
    </source>
</evidence>
<keyword evidence="2" id="KW-0547">Nucleotide-binding</keyword>
<reference evidence="5 6" key="1">
    <citation type="submission" date="2016-08" db="EMBL/GenBank/DDBJ databases">
        <title>Genome of Bacillus solimangrovi GH2-4.</title>
        <authorList>
            <person name="Lim S."/>
            <person name="Kim B.-C."/>
        </authorList>
    </citation>
    <scope>NUCLEOTIDE SEQUENCE [LARGE SCALE GENOMIC DNA]</scope>
    <source>
        <strain evidence="5 6">GH2-4</strain>
    </source>
</reference>
<name>A0A1E5LFV4_9BACI</name>
<dbReference type="GO" id="GO:0009166">
    <property type="term" value="P:nucleotide catabolic process"/>
    <property type="evidence" value="ECO:0007669"/>
    <property type="project" value="InterPro"/>
</dbReference>
<protein>
    <submittedName>
        <fullName evidence="5">Multifunctional 2',3'-cyclic-nucleotide 2'-phosphodiesterase/5'-nucleotidase/3'-nucleotidase</fullName>
    </submittedName>
</protein>
<dbReference type="PANTHER" id="PTHR11575:SF24">
    <property type="entry name" value="5'-NUCLEOTIDASE"/>
    <property type="match status" value="1"/>
</dbReference>
<dbReference type="GO" id="GO:0000166">
    <property type="term" value="F:nucleotide binding"/>
    <property type="evidence" value="ECO:0007669"/>
    <property type="project" value="UniProtKB-KW"/>
</dbReference>
<accession>A0A1E5LFV4</accession>
<dbReference type="SUPFAM" id="SSF55816">
    <property type="entry name" value="5'-nucleotidase (syn. UDP-sugar hydrolase), C-terminal domain"/>
    <property type="match status" value="1"/>
</dbReference>
<dbReference type="InterPro" id="IPR029052">
    <property type="entry name" value="Metallo-depent_PP-like"/>
</dbReference>
<dbReference type="Gene3D" id="3.90.780.10">
    <property type="entry name" value="5'-Nucleotidase, C-terminal domain"/>
    <property type="match status" value="1"/>
</dbReference>
<dbReference type="SUPFAM" id="SSF56300">
    <property type="entry name" value="Metallo-dependent phosphatases"/>
    <property type="match status" value="1"/>
</dbReference>
<dbReference type="InterPro" id="IPR036907">
    <property type="entry name" value="5'-Nucleotdase_C_sf"/>
</dbReference>
<proteinExistence type="inferred from homology"/>
<feature type="domain" description="LysM" evidence="4">
    <location>
        <begin position="533"/>
        <end position="577"/>
    </location>
</feature>
<keyword evidence="2" id="KW-0378">Hydrolase</keyword>
<dbReference type="InterPro" id="IPR004843">
    <property type="entry name" value="Calcineurin-like_PHP"/>
</dbReference>